<feature type="transmembrane region" description="Helical" evidence="2">
    <location>
        <begin position="159"/>
        <end position="177"/>
    </location>
</feature>
<evidence type="ECO:0000256" key="1">
    <source>
        <dbReference type="SAM" id="MobiDB-lite"/>
    </source>
</evidence>
<dbReference type="Proteomes" id="UP001303760">
    <property type="component" value="Unassembled WGS sequence"/>
</dbReference>
<keyword evidence="2" id="KW-0812">Transmembrane</keyword>
<evidence type="ECO:0000256" key="2">
    <source>
        <dbReference type="SAM" id="Phobius"/>
    </source>
</evidence>
<organism evidence="3 4">
    <name type="scientific">Achaetomium macrosporum</name>
    <dbReference type="NCBI Taxonomy" id="79813"/>
    <lineage>
        <taxon>Eukaryota</taxon>
        <taxon>Fungi</taxon>
        <taxon>Dikarya</taxon>
        <taxon>Ascomycota</taxon>
        <taxon>Pezizomycotina</taxon>
        <taxon>Sordariomycetes</taxon>
        <taxon>Sordariomycetidae</taxon>
        <taxon>Sordariales</taxon>
        <taxon>Chaetomiaceae</taxon>
        <taxon>Achaetomium</taxon>
    </lineage>
</organism>
<reference evidence="3" key="2">
    <citation type="submission" date="2023-05" db="EMBL/GenBank/DDBJ databases">
        <authorList>
            <consortium name="Lawrence Berkeley National Laboratory"/>
            <person name="Steindorff A."/>
            <person name="Hensen N."/>
            <person name="Bonometti L."/>
            <person name="Westerberg I."/>
            <person name="Brannstrom I.O."/>
            <person name="Guillou S."/>
            <person name="Cros-Aarteil S."/>
            <person name="Calhoun S."/>
            <person name="Haridas S."/>
            <person name="Kuo A."/>
            <person name="Mondo S."/>
            <person name="Pangilinan J."/>
            <person name="Riley R."/>
            <person name="Labutti K."/>
            <person name="Andreopoulos B."/>
            <person name="Lipzen A."/>
            <person name="Chen C."/>
            <person name="Yanf M."/>
            <person name="Daum C."/>
            <person name="Ng V."/>
            <person name="Clum A."/>
            <person name="Ohm R."/>
            <person name="Martin F."/>
            <person name="Silar P."/>
            <person name="Natvig D."/>
            <person name="Lalanne C."/>
            <person name="Gautier V."/>
            <person name="Ament-Velasquez S.L."/>
            <person name="Kruys A."/>
            <person name="Hutchinson M.I."/>
            <person name="Powell A.J."/>
            <person name="Barry K."/>
            <person name="Miller A.N."/>
            <person name="Grigoriev I.V."/>
            <person name="Debuchy R."/>
            <person name="Gladieux P."/>
            <person name="Thoren M.H."/>
            <person name="Johannesson H."/>
        </authorList>
    </citation>
    <scope>NUCLEOTIDE SEQUENCE</scope>
    <source>
        <strain evidence="3">CBS 532.94</strain>
    </source>
</reference>
<keyword evidence="2" id="KW-1133">Transmembrane helix</keyword>
<evidence type="ECO:0000313" key="4">
    <source>
        <dbReference type="Proteomes" id="UP001303760"/>
    </source>
</evidence>
<dbReference type="EMBL" id="MU860305">
    <property type="protein sequence ID" value="KAK4235027.1"/>
    <property type="molecule type" value="Genomic_DNA"/>
</dbReference>
<evidence type="ECO:0000313" key="3">
    <source>
        <dbReference type="EMBL" id="KAK4235027.1"/>
    </source>
</evidence>
<feature type="compositionally biased region" description="Low complexity" evidence="1">
    <location>
        <begin position="117"/>
        <end position="147"/>
    </location>
</feature>
<accession>A0AAN7C5B5</accession>
<keyword evidence="2" id="KW-0472">Membrane</keyword>
<reference evidence="3" key="1">
    <citation type="journal article" date="2023" name="Mol. Phylogenet. Evol.">
        <title>Genome-scale phylogeny and comparative genomics of the fungal order Sordariales.</title>
        <authorList>
            <person name="Hensen N."/>
            <person name="Bonometti L."/>
            <person name="Westerberg I."/>
            <person name="Brannstrom I.O."/>
            <person name="Guillou S."/>
            <person name="Cros-Aarteil S."/>
            <person name="Calhoun S."/>
            <person name="Haridas S."/>
            <person name="Kuo A."/>
            <person name="Mondo S."/>
            <person name="Pangilinan J."/>
            <person name="Riley R."/>
            <person name="LaButti K."/>
            <person name="Andreopoulos B."/>
            <person name="Lipzen A."/>
            <person name="Chen C."/>
            <person name="Yan M."/>
            <person name="Daum C."/>
            <person name="Ng V."/>
            <person name="Clum A."/>
            <person name="Steindorff A."/>
            <person name="Ohm R.A."/>
            <person name="Martin F."/>
            <person name="Silar P."/>
            <person name="Natvig D.O."/>
            <person name="Lalanne C."/>
            <person name="Gautier V."/>
            <person name="Ament-Velasquez S.L."/>
            <person name="Kruys A."/>
            <person name="Hutchinson M.I."/>
            <person name="Powell A.J."/>
            <person name="Barry K."/>
            <person name="Miller A.N."/>
            <person name="Grigoriev I.V."/>
            <person name="Debuchy R."/>
            <person name="Gladieux P."/>
            <person name="Hiltunen Thoren M."/>
            <person name="Johannesson H."/>
        </authorList>
    </citation>
    <scope>NUCLEOTIDE SEQUENCE</scope>
    <source>
        <strain evidence="3">CBS 532.94</strain>
    </source>
</reference>
<sequence>MTSTTVAATASATSTACTGNRLYDIPVQDASCAMPFGGNHTDIMAKCCGPADVVSYYNNCGLYCLAQDQTVAELTACLFKEGAANNEVFCRGNTTASATGTATDLPATASASIVATGGSEARTSGGTSGTASGTGSAASSTTSGNAAPRSSVPSFGNGLMGLAIGALLFSATAFGALNL</sequence>
<keyword evidence="4" id="KW-1185">Reference proteome</keyword>
<dbReference type="AlphaFoldDB" id="A0AAN7C5B5"/>
<gene>
    <name evidence="3" type="ORF">C8A03DRAFT_18169</name>
</gene>
<comment type="caution">
    <text evidence="3">The sequence shown here is derived from an EMBL/GenBank/DDBJ whole genome shotgun (WGS) entry which is preliminary data.</text>
</comment>
<name>A0AAN7C5B5_9PEZI</name>
<protein>
    <submittedName>
        <fullName evidence="3">Uncharacterized protein</fullName>
    </submittedName>
</protein>
<feature type="region of interest" description="Disordered" evidence="1">
    <location>
        <begin position="117"/>
        <end position="149"/>
    </location>
</feature>
<proteinExistence type="predicted"/>